<keyword evidence="8" id="KW-0456">Lyase</keyword>
<evidence type="ECO:0000259" key="11">
    <source>
        <dbReference type="Pfam" id="PF09349"/>
    </source>
</evidence>
<feature type="domain" description="Oxo-4-hydroxy-4-carboxy-5-ureidoimidazoline decarboxylase" evidence="11">
    <location>
        <begin position="11"/>
        <end position="167"/>
    </location>
</feature>
<name>U5EXQ5_9DIPT</name>
<dbReference type="SUPFAM" id="SSF158694">
    <property type="entry name" value="UraD-Like"/>
    <property type="match status" value="1"/>
</dbReference>
<keyword evidence="6" id="KW-0659">Purine metabolism</keyword>
<evidence type="ECO:0000256" key="9">
    <source>
        <dbReference type="ARBA" id="ARBA00030624"/>
    </source>
</evidence>
<evidence type="ECO:0000256" key="7">
    <source>
        <dbReference type="ARBA" id="ARBA00022793"/>
    </source>
</evidence>
<dbReference type="Pfam" id="PF09349">
    <property type="entry name" value="OHCU_decarbox"/>
    <property type="match status" value="1"/>
</dbReference>
<evidence type="ECO:0000256" key="5">
    <source>
        <dbReference type="ARBA" id="ARBA00012257"/>
    </source>
</evidence>
<dbReference type="InterPro" id="IPR018020">
    <property type="entry name" value="OHCU_decarboxylase"/>
</dbReference>
<comment type="similarity">
    <text evidence="4">Belongs to the OHCU decarboxylase family.</text>
</comment>
<dbReference type="EMBL" id="GANO01002429">
    <property type="protein sequence ID" value="JAB57442.1"/>
    <property type="molecule type" value="mRNA"/>
</dbReference>
<proteinExistence type="evidence at transcript level"/>
<evidence type="ECO:0000256" key="3">
    <source>
        <dbReference type="ARBA" id="ARBA00004754"/>
    </source>
</evidence>
<dbReference type="PANTHER" id="PTHR43466:SF1">
    <property type="entry name" value="2-OXO-4-HYDROXY-4-CARBOXY-5-UREIDOIMIDAZOLINE DECARBOXYLASE-RELATED"/>
    <property type="match status" value="1"/>
</dbReference>
<accession>U5EXQ5</accession>
<dbReference type="GO" id="GO:0000255">
    <property type="term" value="P:allantoin metabolic process"/>
    <property type="evidence" value="ECO:0007669"/>
    <property type="project" value="InterPro"/>
</dbReference>
<dbReference type="InterPro" id="IPR017580">
    <property type="entry name" value="OHCU_decarboxylase-1"/>
</dbReference>
<dbReference type="GO" id="GO:0005777">
    <property type="term" value="C:peroxisome"/>
    <property type="evidence" value="ECO:0007669"/>
    <property type="project" value="TreeGrafter"/>
</dbReference>
<dbReference type="UniPathway" id="UPA00394">
    <property type="reaction ID" value="UER00652"/>
</dbReference>
<dbReference type="EC" id="4.1.1.97" evidence="5"/>
<reference evidence="12" key="1">
    <citation type="journal article" date="2014" name="Insect Biochem. Mol. Biol.">
        <title>An insight into the sialome of the frog biting fly, Corethrella appendiculata.</title>
        <authorList>
            <person name="Ribeiro J.M.C."/>
            <person name="Chagas A.C."/>
            <person name="Pham V.M."/>
            <person name="Lounibos L.P."/>
            <person name="Calvo E."/>
        </authorList>
    </citation>
    <scope>NUCLEOTIDE SEQUENCE</scope>
    <source>
        <tissue evidence="12">Salivary glands</tissue>
    </source>
</reference>
<comment type="pathway">
    <text evidence="3">Purine metabolism; urate degradation; (S)-allantoin from urate: step 3/3.</text>
</comment>
<evidence type="ECO:0000313" key="12">
    <source>
        <dbReference type="EMBL" id="JAB57442.1"/>
    </source>
</evidence>
<evidence type="ECO:0000256" key="2">
    <source>
        <dbReference type="ARBA" id="ARBA00002506"/>
    </source>
</evidence>
<dbReference type="NCBIfam" id="TIGR03164">
    <property type="entry name" value="UHCUDC"/>
    <property type="match status" value="1"/>
</dbReference>
<protein>
    <recommendedName>
        <fullName evidence="5">2-oxo-4-hydroxy-4-carboxy-5-ureidoimidazoline decarboxylase</fullName>
        <ecNumber evidence="5">4.1.1.97</ecNumber>
    </recommendedName>
    <alternativeName>
        <fullName evidence="10">Parahox neighbor</fullName>
    </alternativeName>
    <alternativeName>
        <fullName evidence="9">Ureidoimidazoline (2-oxo-4-hydroxy-4-carboxy-5-) decarboxylase</fullName>
    </alternativeName>
</protein>
<dbReference type="GO" id="GO:0019628">
    <property type="term" value="P:urate catabolic process"/>
    <property type="evidence" value="ECO:0007669"/>
    <property type="project" value="UniProtKB-UniPathway"/>
</dbReference>
<keyword evidence="7" id="KW-0210">Decarboxylase</keyword>
<dbReference type="PANTHER" id="PTHR43466">
    <property type="entry name" value="2-OXO-4-HYDROXY-4-CARBOXY-5-UREIDOIMIDAZOLINE DECARBOXYLASE-RELATED"/>
    <property type="match status" value="1"/>
</dbReference>
<dbReference type="Gene3D" id="1.10.3330.10">
    <property type="entry name" value="Oxo-4-hydroxy-4-carboxy-5-ureidoimidazoline decarboxylase"/>
    <property type="match status" value="1"/>
</dbReference>
<evidence type="ECO:0000256" key="6">
    <source>
        <dbReference type="ARBA" id="ARBA00022631"/>
    </source>
</evidence>
<dbReference type="AlphaFoldDB" id="U5EXQ5"/>
<comment type="function">
    <text evidence="2">Catalyzes the stereoselective decarboxylation of 2-oxo-4-hydroxy-4-carboxy-5-ureidoimidazoline (OHCU) to (S)-allantoin.</text>
</comment>
<dbReference type="InterPro" id="IPR036778">
    <property type="entry name" value="OHCU_decarboxylase_sf"/>
</dbReference>
<sequence length="175" mass="20376">MKTKLSLQQVNDLSPNEFHQIFINVIECWSEGAIYVSALVPFKNFDRLIESFHRYLDQLSIENKLKILRLHPDLAGKLADDDLLTDESKYEQSCAGLDLLTAENKLKMNELNYKYKQKFSFPFVICVRENSKFEAILKGISERIDNEVQQEIEIGIGEVKKICRLRILEIVDYSK</sequence>
<evidence type="ECO:0000256" key="4">
    <source>
        <dbReference type="ARBA" id="ARBA00005793"/>
    </source>
</evidence>
<evidence type="ECO:0000256" key="1">
    <source>
        <dbReference type="ARBA" id="ARBA00001163"/>
    </source>
</evidence>
<dbReference type="GO" id="GO:0006144">
    <property type="term" value="P:purine nucleobase metabolic process"/>
    <property type="evidence" value="ECO:0007669"/>
    <property type="project" value="UniProtKB-KW"/>
</dbReference>
<evidence type="ECO:0000256" key="8">
    <source>
        <dbReference type="ARBA" id="ARBA00023239"/>
    </source>
</evidence>
<dbReference type="GO" id="GO:0051997">
    <property type="term" value="F:2-oxo-4-hydroxy-4-carboxy-5-ureidoimidazoline decarboxylase activity"/>
    <property type="evidence" value="ECO:0007669"/>
    <property type="project" value="UniProtKB-EC"/>
</dbReference>
<organism evidence="12">
    <name type="scientific">Corethrella appendiculata</name>
    <dbReference type="NCBI Taxonomy" id="1370023"/>
    <lineage>
        <taxon>Eukaryota</taxon>
        <taxon>Metazoa</taxon>
        <taxon>Ecdysozoa</taxon>
        <taxon>Arthropoda</taxon>
        <taxon>Hexapoda</taxon>
        <taxon>Insecta</taxon>
        <taxon>Pterygota</taxon>
        <taxon>Neoptera</taxon>
        <taxon>Endopterygota</taxon>
        <taxon>Diptera</taxon>
        <taxon>Nematocera</taxon>
        <taxon>Culicoidea</taxon>
        <taxon>Chaoboridae</taxon>
        <taxon>Corethrella</taxon>
    </lineage>
</organism>
<comment type="catalytic activity">
    <reaction evidence="1">
        <text>5-hydroxy-2-oxo-4-ureido-2,5-dihydro-1H-imidazole-5-carboxylate + H(+) = (S)-allantoin + CO2</text>
        <dbReference type="Rhea" id="RHEA:26301"/>
        <dbReference type="ChEBI" id="CHEBI:15378"/>
        <dbReference type="ChEBI" id="CHEBI:15678"/>
        <dbReference type="ChEBI" id="CHEBI:16526"/>
        <dbReference type="ChEBI" id="CHEBI:58639"/>
        <dbReference type="EC" id="4.1.1.97"/>
    </reaction>
</comment>
<evidence type="ECO:0000256" key="10">
    <source>
        <dbReference type="ARBA" id="ARBA00032116"/>
    </source>
</evidence>